<dbReference type="InterPro" id="IPR051536">
    <property type="entry name" value="UDG_Type-4/5"/>
</dbReference>
<evidence type="ECO:0000313" key="12">
    <source>
        <dbReference type="Proteomes" id="UP000611640"/>
    </source>
</evidence>
<evidence type="ECO:0000256" key="4">
    <source>
        <dbReference type="ARBA" id="ARBA00022801"/>
    </source>
</evidence>
<dbReference type="EMBL" id="AP023355">
    <property type="protein sequence ID" value="BCJ33010.1"/>
    <property type="molecule type" value="Genomic_DNA"/>
</dbReference>
<dbReference type="PANTHER" id="PTHR33693">
    <property type="entry name" value="TYPE-5 URACIL-DNA GLYCOSYLASE"/>
    <property type="match status" value="1"/>
</dbReference>
<keyword evidence="4" id="KW-0378">Hydrolase</keyword>
<evidence type="ECO:0000256" key="8">
    <source>
        <dbReference type="ARBA" id="ARBA00023779"/>
    </source>
</evidence>
<dbReference type="AlphaFoldDB" id="A0A7R7DJR9"/>
<keyword evidence="7" id="KW-0234">DNA repair</keyword>
<evidence type="ECO:0000256" key="2">
    <source>
        <dbReference type="ARBA" id="ARBA00022723"/>
    </source>
</evidence>
<dbReference type="PANTHER" id="PTHR33693:SF3">
    <property type="entry name" value="TYPE-5 URACIL-DNA GLYCOSYLASE"/>
    <property type="match status" value="1"/>
</dbReference>
<evidence type="ECO:0000256" key="3">
    <source>
        <dbReference type="ARBA" id="ARBA00022763"/>
    </source>
</evidence>
<dbReference type="InterPro" id="IPR005122">
    <property type="entry name" value="Uracil-DNA_glycosylase-like"/>
</dbReference>
<dbReference type="GO" id="GO:0033958">
    <property type="term" value="F:DNA-deoxyinosine glycosylase activity"/>
    <property type="evidence" value="ECO:0007669"/>
    <property type="project" value="InterPro"/>
</dbReference>
<feature type="domain" description="Uracil-DNA glycosylase-like" evidence="10">
    <location>
        <begin position="89"/>
        <end position="261"/>
    </location>
</feature>
<dbReference type="GO" id="GO:0046872">
    <property type="term" value="F:metal ion binding"/>
    <property type="evidence" value="ECO:0007669"/>
    <property type="project" value="UniProtKB-KW"/>
</dbReference>
<evidence type="ECO:0000259" key="10">
    <source>
        <dbReference type="SMART" id="SM00986"/>
    </source>
</evidence>
<keyword evidence="2" id="KW-0479">Metal-binding</keyword>
<name>A0A7R7DJR9_9ACTN</name>
<dbReference type="GO" id="GO:0004844">
    <property type="term" value="F:uracil DNA N-glycosylase activity"/>
    <property type="evidence" value="ECO:0007669"/>
    <property type="project" value="InterPro"/>
</dbReference>
<dbReference type="GO" id="GO:0051539">
    <property type="term" value="F:4 iron, 4 sulfur cluster binding"/>
    <property type="evidence" value="ECO:0007669"/>
    <property type="project" value="UniProtKB-KW"/>
</dbReference>
<dbReference type="Proteomes" id="UP000611640">
    <property type="component" value="Chromosome"/>
</dbReference>
<proteinExistence type="inferred from homology"/>
<comment type="similarity">
    <text evidence="8">Belongs to the uracil-DNA glycosylase (UDG) superfamily. Type 5 (UDGb) family.</text>
</comment>
<keyword evidence="1" id="KW-0004">4Fe-4S</keyword>
<sequence length="270" mass="28653">MVAVQRTEFGCHVVPGSGFPGDVADPGTPVATDRAGVADLAAGAGDLTALAARSSVCRACSRLVAWREEVAERKRASFADQTYWGRPVPSFGAADARIVLLGLAPAANGANRTGRMFTGDRSGDVLYAALHRAGLASAPRSVSADDGLVLHHTRLCAPVRCAPPENKPTTLERDTCRSWLDRELALLRGTVRVVVALGQFAWNAYWASASALGEQVPRPRPRFGHGAEYVGSEIMLLGCYHVSQQNTFTGRLTTGMLDDVLGRARTLAGI</sequence>
<keyword evidence="3" id="KW-0227">DNA damage</keyword>
<reference evidence="11 12" key="1">
    <citation type="submission" date="2020-08" db="EMBL/GenBank/DDBJ databases">
        <title>Whole genome shotgun sequence of Actinocatenispora thailandica NBRC 105041.</title>
        <authorList>
            <person name="Komaki H."/>
            <person name="Tamura T."/>
        </authorList>
    </citation>
    <scope>NUCLEOTIDE SEQUENCE [LARGE SCALE GENOMIC DNA]</scope>
    <source>
        <strain evidence="11 12">NBRC 105041</strain>
    </source>
</reference>
<keyword evidence="5" id="KW-0408">Iron</keyword>
<evidence type="ECO:0000256" key="5">
    <source>
        <dbReference type="ARBA" id="ARBA00023004"/>
    </source>
</evidence>
<protein>
    <recommendedName>
        <fullName evidence="9">Type-5 uracil-DNA glycosylase</fullName>
    </recommendedName>
</protein>
<evidence type="ECO:0000313" key="11">
    <source>
        <dbReference type="EMBL" id="BCJ33010.1"/>
    </source>
</evidence>
<evidence type="ECO:0000256" key="1">
    <source>
        <dbReference type="ARBA" id="ARBA00022485"/>
    </source>
</evidence>
<dbReference type="SMART" id="SM00987">
    <property type="entry name" value="UreE_C"/>
    <property type="match status" value="1"/>
</dbReference>
<gene>
    <name evidence="11" type="ORF">Athai_05130</name>
</gene>
<dbReference type="Pfam" id="PF03167">
    <property type="entry name" value="UDG"/>
    <property type="match status" value="1"/>
</dbReference>
<evidence type="ECO:0000256" key="9">
    <source>
        <dbReference type="ARBA" id="ARBA00023887"/>
    </source>
</evidence>
<dbReference type="SUPFAM" id="SSF52141">
    <property type="entry name" value="Uracil-DNA glycosylase-like"/>
    <property type="match status" value="1"/>
</dbReference>
<dbReference type="SMART" id="SM00986">
    <property type="entry name" value="UDG"/>
    <property type="match status" value="1"/>
</dbReference>
<evidence type="ECO:0000256" key="7">
    <source>
        <dbReference type="ARBA" id="ARBA00023204"/>
    </source>
</evidence>
<keyword evidence="6" id="KW-0411">Iron-sulfur</keyword>
<organism evidence="11 12">
    <name type="scientific">Actinocatenispora thailandica</name>
    <dbReference type="NCBI Taxonomy" id="227318"/>
    <lineage>
        <taxon>Bacteria</taxon>
        <taxon>Bacillati</taxon>
        <taxon>Actinomycetota</taxon>
        <taxon>Actinomycetes</taxon>
        <taxon>Micromonosporales</taxon>
        <taxon>Micromonosporaceae</taxon>
        <taxon>Actinocatenispora</taxon>
    </lineage>
</organism>
<dbReference type="CDD" id="cd10031">
    <property type="entry name" value="UDG-F5_TTUDGB_like"/>
    <property type="match status" value="1"/>
</dbReference>
<dbReference type="RefSeq" id="WP_203959971.1">
    <property type="nucleotide sequence ID" value="NZ_AP023355.1"/>
</dbReference>
<dbReference type="KEGG" id="atl:Athai_05130"/>
<accession>A0A7R7DJR9</accession>
<keyword evidence="12" id="KW-1185">Reference proteome</keyword>
<evidence type="ECO:0000256" key="6">
    <source>
        <dbReference type="ARBA" id="ARBA00023014"/>
    </source>
</evidence>
<dbReference type="Gene3D" id="3.40.470.10">
    <property type="entry name" value="Uracil-DNA glycosylase-like domain"/>
    <property type="match status" value="1"/>
</dbReference>
<dbReference type="InterPro" id="IPR036895">
    <property type="entry name" value="Uracil-DNA_glycosylase-like_sf"/>
</dbReference>
<dbReference type="InterPro" id="IPR044147">
    <property type="entry name" value="UdgB-like"/>
</dbReference>
<dbReference type="GO" id="GO:0006284">
    <property type="term" value="P:base-excision repair"/>
    <property type="evidence" value="ECO:0007669"/>
    <property type="project" value="InterPro"/>
</dbReference>